<accession>A0AAV3ZLB2</accession>
<evidence type="ECO:0000256" key="5">
    <source>
        <dbReference type="ARBA" id="ARBA00022692"/>
    </source>
</evidence>
<keyword evidence="6 10" id="KW-0735">Signal-anchor</keyword>
<evidence type="ECO:0000256" key="4">
    <source>
        <dbReference type="ARBA" id="ARBA00022679"/>
    </source>
</evidence>
<evidence type="ECO:0000256" key="1">
    <source>
        <dbReference type="ARBA" id="ARBA00004323"/>
    </source>
</evidence>
<name>A0AAV3ZLB2_9GAST</name>
<gene>
    <name evidence="11" type="ORF">PoB_002182200</name>
</gene>
<evidence type="ECO:0000256" key="9">
    <source>
        <dbReference type="ARBA" id="ARBA00023136"/>
    </source>
</evidence>
<sequence length="335" mass="38518">MKVEISNGELILSVYIFLPLLSTLVAVYSIASYSIIVETPDDLLCISQEDDLFLEKLNQWKPNKACLSCDILKQASHPGCSREPVYTSRDSCPTCFRPEVLRNFSEDLFMTVSDPIYLFPRGPPGFFQPKISRQQELVTTALVTPIDMCVHTCPYLVVLVLSMQHEQNTRDSIRKTWASVSKTNHWPGQGKLNAQVGVVFVLAWNRDDTAAERKKTVNLLEKIYEEAANYNDVLFLDMIDDYSNLTLKVASAFSWALQHCRTTKFFMKIDQDTFLNVPLLLDLLIYHERRLQRSVTGHIYIRERKVQRVGRWGVNKTKFPMNDYPVYAAGKEIYL</sequence>
<dbReference type="AlphaFoldDB" id="A0AAV3ZLB2"/>
<dbReference type="InterPro" id="IPR002659">
    <property type="entry name" value="Glyco_trans_31"/>
</dbReference>
<dbReference type="GO" id="GO:0016758">
    <property type="term" value="F:hexosyltransferase activity"/>
    <property type="evidence" value="ECO:0007669"/>
    <property type="project" value="InterPro"/>
</dbReference>
<dbReference type="EMBL" id="BLXT01002485">
    <property type="protein sequence ID" value="GFN95316.1"/>
    <property type="molecule type" value="Genomic_DNA"/>
</dbReference>
<dbReference type="GO" id="GO:0000139">
    <property type="term" value="C:Golgi membrane"/>
    <property type="evidence" value="ECO:0007669"/>
    <property type="project" value="UniProtKB-SubCell"/>
</dbReference>
<dbReference type="EC" id="2.4.1.-" evidence="10"/>
<dbReference type="Proteomes" id="UP000735302">
    <property type="component" value="Unassembled WGS sequence"/>
</dbReference>
<keyword evidence="4" id="KW-0808">Transferase</keyword>
<keyword evidence="9 10" id="KW-0472">Membrane</keyword>
<evidence type="ECO:0000256" key="6">
    <source>
        <dbReference type="ARBA" id="ARBA00022968"/>
    </source>
</evidence>
<keyword evidence="3 10" id="KW-0328">Glycosyltransferase</keyword>
<keyword evidence="8 10" id="KW-0333">Golgi apparatus</keyword>
<keyword evidence="12" id="KW-1185">Reference proteome</keyword>
<reference evidence="11 12" key="1">
    <citation type="journal article" date="2021" name="Elife">
        <title>Chloroplast acquisition without the gene transfer in kleptoplastic sea slugs, Plakobranchus ocellatus.</title>
        <authorList>
            <person name="Maeda T."/>
            <person name="Takahashi S."/>
            <person name="Yoshida T."/>
            <person name="Shimamura S."/>
            <person name="Takaki Y."/>
            <person name="Nagai Y."/>
            <person name="Toyoda A."/>
            <person name="Suzuki Y."/>
            <person name="Arimoto A."/>
            <person name="Ishii H."/>
            <person name="Satoh N."/>
            <person name="Nishiyama T."/>
            <person name="Hasebe M."/>
            <person name="Maruyama T."/>
            <person name="Minagawa J."/>
            <person name="Obokata J."/>
            <person name="Shigenobu S."/>
        </authorList>
    </citation>
    <scope>NUCLEOTIDE SEQUENCE [LARGE SCALE GENOMIC DNA]</scope>
</reference>
<evidence type="ECO:0000256" key="10">
    <source>
        <dbReference type="RuleBase" id="RU363063"/>
    </source>
</evidence>
<dbReference type="Gene3D" id="3.90.550.50">
    <property type="match status" value="1"/>
</dbReference>
<evidence type="ECO:0000256" key="2">
    <source>
        <dbReference type="ARBA" id="ARBA00008661"/>
    </source>
</evidence>
<evidence type="ECO:0000256" key="8">
    <source>
        <dbReference type="ARBA" id="ARBA00023034"/>
    </source>
</evidence>
<evidence type="ECO:0000313" key="12">
    <source>
        <dbReference type="Proteomes" id="UP000735302"/>
    </source>
</evidence>
<dbReference type="Pfam" id="PF01762">
    <property type="entry name" value="Galactosyl_T"/>
    <property type="match status" value="1"/>
</dbReference>
<evidence type="ECO:0000256" key="3">
    <source>
        <dbReference type="ARBA" id="ARBA00022676"/>
    </source>
</evidence>
<proteinExistence type="inferred from homology"/>
<comment type="similarity">
    <text evidence="2 10">Belongs to the glycosyltransferase 31 family.</text>
</comment>
<evidence type="ECO:0000313" key="11">
    <source>
        <dbReference type="EMBL" id="GFN95316.1"/>
    </source>
</evidence>
<dbReference type="PANTHER" id="PTHR11214">
    <property type="entry name" value="BETA-1,3-N-ACETYLGLUCOSAMINYLTRANSFERASE"/>
    <property type="match status" value="1"/>
</dbReference>
<dbReference type="PANTHER" id="PTHR11214:SF3">
    <property type="entry name" value="BETA-1,3-GALACTOSYLTRANSFERASE 6"/>
    <property type="match status" value="1"/>
</dbReference>
<organism evidence="11 12">
    <name type="scientific">Plakobranchus ocellatus</name>
    <dbReference type="NCBI Taxonomy" id="259542"/>
    <lineage>
        <taxon>Eukaryota</taxon>
        <taxon>Metazoa</taxon>
        <taxon>Spiralia</taxon>
        <taxon>Lophotrochozoa</taxon>
        <taxon>Mollusca</taxon>
        <taxon>Gastropoda</taxon>
        <taxon>Heterobranchia</taxon>
        <taxon>Euthyneura</taxon>
        <taxon>Panpulmonata</taxon>
        <taxon>Sacoglossa</taxon>
        <taxon>Placobranchoidea</taxon>
        <taxon>Plakobranchidae</taxon>
        <taxon>Plakobranchus</taxon>
    </lineage>
</organism>
<feature type="transmembrane region" description="Helical" evidence="10">
    <location>
        <begin position="12"/>
        <end position="36"/>
    </location>
</feature>
<evidence type="ECO:0000256" key="7">
    <source>
        <dbReference type="ARBA" id="ARBA00022989"/>
    </source>
</evidence>
<comment type="caution">
    <text evidence="11">The sequence shown here is derived from an EMBL/GenBank/DDBJ whole genome shotgun (WGS) entry which is preliminary data.</text>
</comment>
<protein>
    <recommendedName>
        <fullName evidence="10">Hexosyltransferase</fullName>
        <ecNumber evidence="10">2.4.1.-</ecNumber>
    </recommendedName>
</protein>
<comment type="subcellular location">
    <subcellularLocation>
        <location evidence="1 10">Golgi apparatus membrane</location>
        <topology evidence="1 10">Single-pass type II membrane protein</topology>
    </subcellularLocation>
</comment>
<keyword evidence="5 10" id="KW-0812">Transmembrane</keyword>
<dbReference type="GO" id="GO:0006493">
    <property type="term" value="P:protein O-linked glycosylation"/>
    <property type="evidence" value="ECO:0007669"/>
    <property type="project" value="TreeGrafter"/>
</dbReference>
<keyword evidence="7 10" id="KW-1133">Transmembrane helix</keyword>